<dbReference type="EMBL" id="VTOY01000004">
    <property type="protein sequence ID" value="TYZ22928.1"/>
    <property type="molecule type" value="Genomic_DNA"/>
</dbReference>
<organism evidence="4 5">
    <name type="scientific">Selenomonas ruminis</name>
    <dbReference type="NCBI Taxonomy" id="2593411"/>
    <lineage>
        <taxon>Bacteria</taxon>
        <taxon>Bacillati</taxon>
        <taxon>Bacillota</taxon>
        <taxon>Negativicutes</taxon>
        <taxon>Selenomonadales</taxon>
        <taxon>Selenomonadaceae</taxon>
        <taxon>Selenomonas</taxon>
    </lineage>
</organism>
<dbReference type="Proteomes" id="UP000323646">
    <property type="component" value="Unassembled WGS sequence"/>
</dbReference>
<dbReference type="PANTHER" id="PTHR35579">
    <property type="entry name" value="CRISPR SYSTEM CMS ENDORIBONUCLEASE CSM3"/>
    <property type="match status" value="1"/>
</dbReference>
<evidence type="ECO:0000256" key="1">
    <source>
        <dbReference type="ARBA" id="ARBA00023118"/>
    </source>
</evidence>
<dbReference type="InterPro" id="IPR052216">
    <property type="entry name" value="CRISPR_Csm3_endoribonuclease"/>
</dbReference>
<evidence type="ECO:0000259" key="3">
    <source>
        <dbReference type="Pfam" id="PF03787"/>
    </source>
</evidence>
<dbReference type="CDD" id="cd09726">
    <property type="entry name" value="RAMP_I_III"/>
    <property type="match status" value="1"/>
</dbReference>
<dbReference type="InterPro" id="IPR005537">
    <property type="entry name" value="RAMP_III_fam"/>
</dbReference>
<feature type="compositionally biased region" description="Basic and acidic residues" evidence="2">
    <location>
        <begin position="32"/>
        <end position="47"/>
    </location>
</feature>
<evidence type="ECO:0000256" key="2">
    <source>
        <dbReference type="SAM" id="MobiDB-lite"/>
    </source>
</evidence>
<evidence type="ECO:0000313" key="4">
    <source>
        <dbReference type="EMBL" id="TYZ22928.1"/>
    </source>
</evidence>
<keyword evidence="1" id="KW-0051">Antiviral defense</keyword>
<dbReference type="NCBIfam" id="TIGR03986">
    <property type="entry name" value="TIGR03986 family CRISPR-associated RAMP protein"/>
    <property type="match status" value="1"/>
</dbReference>
<feature type="domain" description="CRISPR type III-associated protein" evidence="3">
    <location>
        <begin position="429"/>
        <end position="597"/>
    </location>
</feature>
<dbReference type="PANTHER" id="PTHR35579:SF3">
    <property type="entry name" value="CRISPR SYSTEM CMS ENDORIBONUCLEASE CSM3"/>
    <property type="match status" value="1"/>
</dbReference>
<dbReference type="RefSeq" id="WP_149171322.1">
    <property type="nucleotide sequence ID" value="NZ_VTOY01000004.1"/>
</dbReference>
<accession>A0A5D6W7X4</accession>
<gene>
    <name evidence="4" type="ORF">FZ040_06835</name>
</gene>
<dbReference type="Pfam" id="PF03787">
    <property type="entry name" value="RAMPs"/>
    <property type="match status" value="2"/>
</dbReference>
<dbReference type="InterPro" id="IPR023825">
    <property type="entry name" value="CRISPR-assoc_RAMP_BGP1436"/>
</dbReference>
<sequence length="714" mass="81446">MGLNIADIDPKMLDELLAKGFITQEQIDSLRKDSMGKNKSTEKEKKSATKGNFHNRQGFGHPNGNYRQTSSKQLPYGEALDLSPEVLPPMIATAPYNFIPLPKAVLVSQLQIYLDKKEELAAEKEDPVSAAFRTYMAEKANLNGHIELAIETITPVFIGGGENDKFFAPGGKPIIPGSSLRGMVKNLYKIVTCGSWKSEEDLKNTHLYYRCLMAPKSKMPFFAKLHEKYADYMTSMENGHVKKNAKPGFLFKQGNKWHIYSLLPNKLRSIPIWKYMYDFKLNDRDIKHSSVRWDGHTAYVQIGLLSTDKLKRSQEKLEKATTAERAGWGKQYYKYMSIDDIDTSKRYPIPDSVIESYQGDKNRCGVDLMKEVRKKNFKIKDKNGFIAPCFFFLDDAGNVKSFGHGQSYRIPYDNSIMEAVPQQVHYSKDKIDFASAVFGISRKDVSWASRVTFDDAVPLQKVETLKSAESRILMQPNPTAFQLYLKQNQKDQLVHWDHPAAEVRGYKFYWHNKPNHNWHATAKELELSRDNVFKGKAPLARKIEPLAPGTKFEGSIHFHDLTKEELGALMLIFKLGKKNEDIVYKIGMGKSIGLGSIRIKATLFLEDGSRYKTLFDNDGWHESQQEEAPDEYIAAYEALVKAGTGSLTESYYEAVENLRLMLDYNNTKMAGWDKATAQMDGDTKDRYREDKRFEKRNILPEAAGVIDKVRNRKA</sequence>
<keyword evidence="5" id="KW-1185">Reference proteome</keyword>
<comment type="caution">
    <text evidence="4">The sequence shown here is derived from an EMBL/GenBank/DDBJ whole genome shotgun (WGS) entry which is preliminary data.</text>
</comment>
<name>A0A5D6W7X4_9FIRM</name>
<evidence type="ECO:0000313" key="5">
    <source>
        <dbReference type="Proteomes" id="UP000323646"/>
    </source>
</evidence>
<reference evidence="4 5" key="1">
    <citation type="submission" date="2019-08" db="EMBL/GenBank/DDBJ databases">
        <title>Selenomonas sp. mPRGC5 and Selenomonas sp. mPRGC8 isolated from ruminal fluid of dairy goat (Capra hircus).</title>
        <authorList>
            <person name="Poothong S."/>
            <person name="Nuengjamnong C."/>
            <person name="Tanasupawat S."/>
        </authorList>
    </citation>
    <scope>NUCLEOTIDE SEQUENCE [LARGE SCALE GENOMIC DNA]</scope>
    <source>
        <strain evidence="5">mPRGC5</strain>
    </source>
</reference>
<dbReference type="GO" id="GO:0051607">
    <property type="term" value="P:defense response to virus"/>
    <property type="evidence" value="ECO:0007669"/>
    <property type="project" value="UniProtKB-KW"/>
</dbReference>
<proteinExistence type="predicted"/>
<feature type="domain" description="CRISPR type III-associated protein" evidence="3">
    <location>
        <begin position="150"/>
        <end position="195"/>
    </location>
</feature>
<feature type="region of interest" description="Disordered" evidence="2">
    <location>
        <begin position="32"/>
        <end position="71"/>
    </location>
</feature>
<protein>
    <submittedName>
        <fullName evidence="4">TIGR03986 family CRISPR-associated RAMP protein</fullName>
    </submittedName>
</protein>
<dbReference type="OrthoDB" id="5362408at2"/>
<dbReference type="AlphaFoldDB" id="A0A5D6W7X4"/>